<sequence>MKKLFLGLALICMAVLSCKKEQTSTNGQTPHDGKYKVTFNVGFSQQTANFQTGALKVNRIGTEVVVLPLSSVVDVICFAVYNSDGNRLHLINQSSSDPNFGVFTDNLNSGTYTVVVAAGKDGLTLSNDIVYQGREIYNYVDNSNLSTDILTYGVLASKQPKVFDKDAFYKKITITVPGTTSQSVSLDRITSQVQVVVEDALPANAKTLELHIDKTADKFYVGSATPANMNAFLHFNSILPTAAIGTLNYTFATTAFLAMPSSTQTIGCSSSLPVNSNDILTADIAQSVVPNVSCLPNKKTILTGNLFGGNGKPTTNGFHLFIDTSWNTSPVKSF</sequence>
<organism evidence="3 4">
    <name type="scientific">Mucilaginibacter angelicae</name>
    <dbReference type="NCBI Taxonomy" id="869718"/>
    <lineage>
        <taxon>Bacteria</taxon>
        <taxon>Pseudomonadati</taxon>
        <taxon>Bacteroidota</taxon>
        <taxon>Sphingobacteriia</taxon>
        <taxon>Sphingobacteriales</taxon>
        <taxon>Sphingobacteriaceae</taxon>
        <taxon>Mucilaginibacter</taxon>
    </lineage>
</organism>
<evidence type="ECO:0000313" key="4">
    <source>
        <dbReference type="Proteomes" id="UP001589828"/>
    </source>
</evidence>
<dbReference type="InterPro" id="IPR014941">
    <property type="entry name" value="FimB/Mfa2/Mfa3"/>
</dbReference>
<protein>
    <submittedName>
        <fullName evidence="3">FimB/Mfa2 family fimbrial subunit</fullName>
    </submittedName>
</protein>
<evidence type="ECO:0000256" key="1">
    <source>
        <dbReference type="ARBA" id="ARBA00007248"/>
    </source>
</evidence>
<gene>
    <name evidence="3" type="ORF">ACFFGT_25060</name>
</gene>
<dbReference type="EMBL" id="JBHLTS010000074">
    <property type="protein sequence ID" value="MFC0517506.1"/>
    <property type="molecule type" value="Genomic_DNA"/>
</dbReference>
<feature type="signal peptide" evidence="2">
    <location>
        <begin position="1"/>
        <end position="19"/>
    </location>
</feature>
<name>A0ABV6LDI3_9SPHI</name>
<dbReference type="Pfam" id="PF08842">
    <property type="entry name" value="Mfa2"/>
    <property type="match status" value="1"/>
</dbReference>
<feature type="chain" id="PRO_5047027377" evidence="2">
    <location>
        <begin position="20"/>
        <end position="334"/>
    </location>
</feature>
<evidence type="ECO:0000313" key="3">
    <source>
        <dbReference type="EMBL" id="MFC0517506.1"/>
    </source>
</evidence>
<dbReference type="RefSeq" id="WP_377025256.1">
    <property type="nucleotide sequence ID" value="NZ_JBHLTS010000074.1"/>
</dbReference>
<keyword evidence="2" id="KW-0732">Signal</keyword>
<accession>A0ABV6LDI3</accession>
<comment type="caution">
    <text evidence="3">The sequence shown here is derived from an EMBL/GenBank/DDBJ whole genome shotgun (WGS) entry which is preliminary data.</text>
</comment>
<proteinExistence type="inferred from homology"/>
<reference evidence="3 4" key="1">
    <citation type="submission" date="2024-09" db="EMBL/GenBank/DDBJ databases">
        <authorList>
            <person name="Sun Q."/>
            <person name="Mori K."/>
        </authorList>
    </citation>
    <scope>NUCLEOTIDE SEQUENCE [LARGE SCALE GENOMIC DNA]</scope>
    <source>
        <strain evidence="3 4">NCAIM B.02415</strain>
    </source>
</reference>
<keyword evidence="4" id="KW-1185">Reference proteome</keyword>
<dbReference type="PROSITE" id="PS51257">
    <property type="entry name" value="PROKAR_LIPOPROTEIN"/>
    <property type="match status" value="1"/>
</dbReference>
<comment type="similarity">
    <text evidence="1">Belongs to the bacteroidetes fimbrillin superfamily. FimB/Mfa2 family.</text>
</comment>
<dbReference type="Proteomes" id="UP001589828">
    <property type="component" value="Unassembled WGS sequence"/>
</dbReference>
<evidence type="ECO:0000256" key="2">
    <source>
        <dbReference type="SAM" id="SignalP"/>
    </source>
</evidence>